<feature type="domain" description="HTH tetR-type" evidence="5">
    <location>
        <begin position="17"/>
        <end position="77"/>
    </location>
</feature>
<dbReference type="AlphaFoldDB" id="A0A852RHH6"/>
<sequence>MPASPAETPAAQPPRVQLSAPVILDAAAIIVEREGPAALTLRKLGTELGVNHTAVLRHFTGKDQIVLGLAERVLEQALDGFMPNGDWDDAFAQLARRVREAYLVHPGIASLVAARVSRSPAEFRGADLVLATFERAGFTGRDAAVLYRTVTDLTLALTAYEASVLALDPAARAGDELAMQREYLLASAGEFPHLAQAAPDLAGISSDEIFESALSLVIDGIRFRRAQQR</sequence>
<dbReference type="Gene3D" id="1.10.10.60">
    <property type="entry name" value="Homeodomain-like"/>
    <property type="match status" value="1"/>
</dbReference>
<accession>A0A852RHH6</accession>
<organism evidence="6 7">
    <name type="scientific">Leucobacter aridicollis</name>
    <dbReference type="NCBI Taxonomy" id="283878"/>
    <lineage>
        <taxon>Bacteria</taxon>
        <taxon>Bacillati</taxon>
        <taxon>Actinomycetota</taxon>
        <taxon>Actinomycetes</taxon>
        <taxon>Micrococcales</taxon>
        <taxon>Microbacteriaceae</taxon>
        <taxon>Leucobacter</taxon>
    </lineage>
</organism>
<name>A0A852RHH6_9MICO</name>
<dbReference type="Gene3D" id="1.10.357.10">
    <property type="entry name" value="Tetracycline Repressor, domain 2"/>
    <property type="match status" value="1"/>
</dbReference>
<dbReference type="RefSeq" id="WP_185987501.1">
    <property type="nucleotide sequence ID" value="NZ_BAAALZ010000001.1"/>
</dbReference>
<dbReference type="InterPro" id="IPR004111">
    <property type="entry name" value="Repressor_TetR_C"/>
</dbReference>
<protein>
    <submittedName>
        <fullName evidence="6">AcrR family transcriptional regulator</fullName>
    </submittedName>
</protein>
<evidence type="ECO:0000313" key="6">
    <source>
        <dbReference type="EMBL" id="NYD27654.1"/>
    </source>
</evidence>
<dbReference type="Pfam" id="PF02909">
    <property type="entry name" value="TetR_C_1"/>
    <property type="match status" value="1"/>
</dbReference>
<reference evidence="6 7" key="1">
    <citation type="submission" date="2020-07" db="EMBL/GenBank/DDBJ databases">
        <title>Sequencing the genomes of 1000 actinobacteria strains.</title>
        <authorList>
            <person name="Klenk H.-P."/>
        </authorList>
    </citation>
    <scope>NUCLEOTIDE SEQUENCE [LARGE SCALE GENOMIC DNA]</scope>
    <source>
        <strain evidence="6 7">DSM 17380</strain>
    </source>
</reference>
<evidence type="ECO:0000313" key="7">
    <source>
        <dbReference type="Proteomes" id="UP000586095"/>
    </source>
</evidence>
<gene>
    <name evidence="6" type="ORF">BJ960_002457</name>
</gene>
<dbReference type="SUPFAM" id="SSF48498">
    <property type="entry name" value="Tetracyclin repressor-like, C-terminal domain"/>
    <property type="match status" value="1"/>
</dbReference>
<feature type="DNA-binding region" description="H-T-H motif" evidence="4">
    <location>
        <begin position="40"/>
        <end position="59"/>
    </location>
</feature>
<dbReference type="GO" id="GO:0045892">
    <property type="term" value="P:negative regulation of DNA-templated transcription"/>
    <property type="evidence" value="ECO:0007669"/>
    <property type="project" value="InterPro"/>
</dbReference>
<keyword evidence="2 4" id="KW-0238">DNA-binding</keyword>
<keyword evidence="1" id="KW-0805">Transcription regulation</keyword>
<dbReference type="Pfam" id="PF00440">
    <property type="entry name" value="TetR_N"/>
    <property type="match status" value="1"/>
</dbReference>
<dbReference type="InterPro" id="IPR001647">
    <property type="entry name" value="HTH_TetR"/>
</dbReference>
<dbReference type="InterPro" id="IPR009057">
    <property type="entry name" value="Homeodomain-like_sf"/>
</dbReference>
<dbReference type="InterPro" id="IPR036271">
    <property type="entry name" value="Tet_transcr_reg_TetR-rel_C_sf"/>
</dbReference>
<evidence type="ECO:0000256" key="1">
    <source>
        <dbReference type="ARBA" id="ARBA00023015"/>
    </source>
</evidence>
<evidence type="ECO:0000259" key="5">
    <source>
        <dbReference type="PROSITE" id="PS50977"/>
    </source>
</evidence>
<keyword evidence="7" id="KW-1185">Reference proteome</keyword>
<dbReference type="PANTHER" id="PTHR30055">
    <property type="entry name" value="HTH-TYPE TRANSCRIPTIONAL REGULATOR RUTR"/>
    <property type="match status" value="1"/>
</dbReference>
<dbReference type="PANTHER" id="PTHR30055:SF151">
    <property type="entry name" value="TRANSCRIPTIONAL REGULATORY PROTEIN"/>
    <property type="match status" value="1"/>
</dbReference>
<dbReference type="EMBL" id="JACCBD010000001">
    <property type="protein sequence ID" value="NYD27654.1"/>
    <property type="molecule type" value="Genomic_DNA"/>
</dbReference>
<evidence type="ECO:0000256" key="3">
    <source>
        <dbReference type="ARBA" id="ARBA00023163"/>
    </source>
</evidence>
<dbReference type="PROSITE" id="PS50977">
    <property type="entry name" value="HTH_TETR_2"/>
    <property type="match status" value="1"/>
</dbReference>
<dbReference type="Proteomes" id="UP000586095">
    <property type="component" value="Unassembled WGS sequence"/>
</dbReference>
<evidence type="ECO:0000256" key="2">
    <source>
        <dbReference type="ARBA" id="ARBA00023125"/>
    </source>
</evidence>
<dbReference type="InterPro" id="IPR050109">
    <property type="entry name" value="HTH-type_TetR-like_transc_reg"/>
</dbReference>
<dbReference type="SUPFAM" id="SSF46689">
    <property type="entry name" value="Homeodomain-like"/>
    <property type="match status" value="1"/>
</dbReference>
<evidence type="ECO:0000256" key="4">
    <source>
        <dbReference type="PROSITE-ProRule" id="PRU00335"/>
    </source>
</evidence>
<proteinExistence type="predicted"/>
<comment type="caution">
    <text evidence="6">The sequence shown here is derived from an EMBL/GenBank/DDBJ whole genome shotgun (WGS) entry which is preliminary data.</text>
</comment>
<dbReference type="GO" id="GO:0003700">
    <property type="term" value="F:DNA-binding transcription factor activity"/>
    <property type="evidence" value="ECO:0007669"/>
    <property type="project" value="TreeGrafter"/>
</dbReference>
<keyword evidence="3" id="KW-0804">Transcription</keyword>
<dbReference type="GO" id="GO:0000976">
    <property type="term" value="F:transcription cis-regulatory region binding"/>
    <property type="evidence" value="ECO:0007669"/>
    <property type="project" value="TreeGrafter"/>
</dbReference>